<dbReference type="GO" id="GO:0016798">
    <property type="term" value="F:hydrolase activity, acting on glycosyl bonds"/>
    <property type="evidence" value="ECO:0007669"/>
    <property type="project" value="UniProtKB-KW"/>
</dbReference>
<keyword evidence="6" id="KW-1185">Reference proteome</keyword>
<dbReference type="EC" id="3.2.2.4" evidence="2"/>
<keyword evidence="5" id="KW-0378">Hydrolase</keyword>
<dbReference type="RefSeq" id="WP_377711994.1">
    <property type="nucleotide sequence ID" value="NZ_JBHSMP010000016.1"/>
</dbReference>
<evidence type="ECO:0000256" key="1">
    <source>
        <dbReference type="ARBA" id="ARBA00000274"/>
    </source>
</evidence>
<evidence type="ECO:0000313" key="6">
    <source>
        <dbReference type="Proteomes" id="UP001596103"/>
    </source>
</evidence>
<keyword evidence="5" id="KW-0326">Glycosidase</keyword>
<dbReference type="SUPFAM" id="SSF102405">
    <property type="entry name" value="MCP/YpsA-like"/>
    <property type="match status" value="1"/>
</dbReference>
<dbReference type="InterPro" id="IPR052341">
    <property type="entry name" value="LOG_family_nucleotidases"/>
</dbReference>
<dbReference type="Pfam" id="PF03641">
    <property type="entry name" value="Lysine_decarbox"/>
    <property type="match status" value="1"/>
</dbReference>
<feature type="compositionally biased region" description="Low complexity" evidence="4">
    <location>
        <begin position="10"/>
        <end position="24"/>
    </location>
</feature>
<protein>
    <recommendedName>
        <fullName evidence="3">AMP nucleosidase</fullName>
        <ecNumber evidence="2">3.2.2.4</ecNumber>
    </recommendedName>
    <alternativeName>
        <fullName evidence="3">AMP nucleosidase</fullName>
    </alternativeName>
</protein>
<dbReference type="PANTHER" id="PTHR43393">
    <property type="entry name" value="CYTOKININ RIBOSIDE 5'-MONOPHOSPHATE PHOSPHORIBOHYDROLASE"/>
    <property type="match status" value="1"/>
</dbReference>
<evidence type="ECO:0000256" key="2">
    <source>
        <dbReference type="ARBA" id="ARBA00011985"/>
    </source>
</evidence>
<dbReference type="InterPro" id="IPR031100">
    <property type="entry name" value="LOG_fam"/>
</dbReference>
<dbReference type="PANTHER" id="PTHR43393:SF3">
    <property type="entry name" value="LYSINE DECARBOXYLASE-LIKE PROTEIN"/>
    <property type="match status" value="1"/>
</dbReference>
<reference evidence="6" key="1">
    <citation type="journal article" date="2019" name="Int. J. Syst. Evol. Microbiol.">
        <title>The Global Catalogue of Microorganisms (GCM) 10K type strain sequencing project: providing services to taxonomists for standard genome sequencing and annotation.</title>
        <authorList>
            <consortium name="The Broad Institute Genomics Platform"/>
            <consortium name="The Broad Institute Genome Sequencing Center for Infectious Disease"/>
            <person name="Wu L."/>
            <person name="Ma J."/>
        </authorList>
    </citation>
    <scope>NUCLEOTIDE SEQUENCE [LARGE SCALE GENOMIC DNA]</scope>
    <source>
        <strain evidence="6">CCUG 56042</strain>
    </source>
</reference>
<evidence type="ECO:0000313" key="5">
    <source>
        <dbReference type="EMBL" id="MFC5429976.1"/>
    </source>
</evidence>
<evidence type="ECO:0000256" key="3">
    <source>
        <dbReference type="ARBA" id="ARBA00031983"/>
    </source>
</evidence>
<organism evidence="5 6">
    <name type="scientific">Paraburkholderia denitrificans</name>
    <dbReference type="NCBI Taxonomy" id="694025"/>
    <lineage>
        <taxon>Bacteria</taxon>
        <taxon>Pseudomonadati</taxon>
        <taxon>Pseudomonadota</taxon>
        <taxon>Betaproteobacteria</taxon>
        <taxon>Burkholderiales</taxon>
        <taxon>Burkholderiaceae</taxon>
        <taxon>Paraburkholderia</taxon>
    </lineage>
</organism>
<dbReference type="Proteomes" id="UP001596103">
    <property type="component" value="Unassembled WGS sequence"/>
</dbReference>
<gene>
    <name evidence="5" type="ORF">ACFPTO_14370</name>
</gene>
<proteinExistence type="predicted"/>
<comment type="catalytic activity">
    <reaction evidence="1">
        <text>AMP + H2O = D-ribose 5-phosphate + adenine</text>
        <dbReference type="Rhea" id="RHEA:20129"/>
        <dbReference type="ChEBI" id="CHEBI:15377"/>
        <dbReference type="ChEBI" id="CHEBI:16708"/>
        <dbReference type="ChEBI" id="CHEBI:78346"/>
        <dbReference type="ChEBI" id="CHEBI:456215"/>
        <dbReference type="EC" id="3.2.2.4"/>
    </reaction>
</comment>
<comment type="caution">
    <text evidence="5">The sequence shown here is derived from an EMBL/GenBank/DDBJ whole genome shotgun (WGS) entry which is preliminary data.</text>
</comment>
<evidence type="ECO:0000256" key="4">
    <source>
        <dbReference type="SAM" id="MobiDB-lite"/>
    </source>
</evidence>
<sequence>MKASSKRLNVTSVTSVTSVTAVTTKPATDPRLDTPARSGLPPRVQRLMSGPTWRDASRDPDFLQRPDMRGVRLQLEYEKAQRGLQAAGIDHTVVVYGASRTLEPAEARKRLAQARRALRAQPDDHALQTAVHAAGRLVERSAGYEVAREFGRLVGAAKATATLPKLTIVTGGGPGIMAASNRGASEAGAPSVGLNITLPHEQFPNPWQTPELCFRFHYFGIRKLHLLERAKAAVFFPGGYGTLDELFEVLTLLQTRKITPLPVVLVGSAFWHQAVNFEFLADEGMIDHVDKALFTFCETADEIWSTIRDWYAAAQPKRANHGRGKGR</sequence>
<feature type="region of interest" description="Disordered" evidence="4">
    <location>
        <begin position="1"/>
        <end position="59"/>
    </location>
</feature>
<dbReference type="Gene3D" id="3.40.50.450">
    <property type="match status" value="1"/>
</dbReference>
<name>A0ABW0JA41_9BURK</name>
<accession>A0ABW0JA41</accession>
<dbReference type="EMBL" id="JBHSMP010000016">
    <property type="protein sequence ID" value="MFC5429976.1"/>
    <property type="molecule type" value="Genomic_DNA"/>
</dbReference>